<evidence type="ECO:0000256" key="1">
    <source>
        <dbReference type="SAM" id="Phobius"/>
    </source>
</evidence>
<protein>
    <submittedName>
        <fullName evidence="2">Uncharacterized protein</fullName>
    </submittedName>
</protein>
<evidence type="ECO:0000313" key="3">
    <source>
        <dbReference type="Proteomes" id="UP000693738"/>
    </source>
</evidence>
<accession>A0A8J2ISR3</accession>
<name>A0A8J2ISR3_FUSEQ</name>
<dbReference type="AlphaFoldDB" id="A0A8J2ISR3"/>
<reference evidence="2" key="1">
    <citation type="submission" date="2021-05" db="EMBL/GenBank/DDBJ databases">
        <authorList>
            <person name="Khan N."/>
        </authorList>
    </citation>
    <scope>NUCLEOTIDE SEQUENCE</scope>
</reference>
<dbReference type="EMBL" id="CAJSTJ010000129">
    <property type="protein sequence ID" value="CAG7559699.1"/>
    <property type="molecule type" value="Genomic_DNA"/>
</dbReference>
<gene>
    <name evidence="2" type="ORF">FEQUK3_LOCUS5441</name>
</gene>
<evidence type="ECO:0000313" key="2">
    <source>
        <dbReference type="EMBL" id="CAG7559699.1"/>
    </source>
</evidence>
<comment type="caution">
    <text evidence="2">The sequence shown here is derived from an EMBL/GenBank/DDBJ whole genome shotgun (WGS) entry which is preliminary data.</text>
</comment>
<keyword evidence="1" id="KW-0812">Transmembrane</keyword>
<keyword evidence="1" id="KW-1133">Transmembrane helix</keyword>
<dbReference type="Proteomes" id="UP000693738">
    <property type="component" value="Unassembled WGS sequence"/>
</dbReference>
<organism evidence="2 3">
    <name type="scientific">Fusarium equiseti</name>
    <name type="common">Fusarium scirpi</name>
    <dbReference type="NCBI Taxonomy" id="61235"/>
    <lineage>
        <taxon>Eukaryota</taxon>
        <taxon>Fungi</taxon>
        <taxon>Dikarya</taxon>
        <taxon>Ascomycota</taxon>
        <taxon>Pezizomycotina</taxon>
        <taxon>Sordariomycetes</taxon>
        <taxon>Hypocreomycetidae</taxon>
        <taxon>Hypocreales</taxon>
        <taxon>Nectriaceae</taxon>
        <taxon>Fusarium</taxon>
        <taxon>Fusarium incarnatum-equiseti species complex</taxon>
    </lineage>
</organism>
<proteinExistence type="predicted"/>
<feature type="transmembrane region" description="Helical" evidence="1">
    <location>
        <begin position="213"/>
        <end position="233"/>
    </location>
</feature>
<sequence>MRARYAKPIEDVGFGTSSRCSPLHLLAMSSNLPTIQQVSTQRSQAGQHEIALHILDQWEPPRVPWRCHPLRASLCKKQTHWIVMKFGIIKFENFDLVYDIDVRWDIADRGGILKALLSVSLYHSSWRHNHGLGLASWITPEDGMESNSMPNPQFDLPPLPVEQRSRAFRDIKEALNAGCMLPCSRRPDPCGQQWHCLIFYTPARYLSCKPLTYGPLNTVGTIVTYCMILILIYRALSSTTSAASFGRPQLQLASAC</sequence>
<keyword evidence="1" id="KW-0472">Membrane</keyword>